<evidence type="ECO:0000256" key="1">
    <source>
        <dbReference type="ARBA" id="ARBA00011900"/>
    </source>
</evidence>
<evidence type="ECO:0000256" key="4">
    <source>
        <dbReference type="ARBA" id="ARBA00022691"/>
    </source>
</evidence>
<dbReference type="PRINTS" id="PR00506">
    <property type="entry name" value="D21N6MTFRASE"/>
</dbReference>
<evidence type="ECO:0000256" key="2">
    <source>
        <dbReference type="ARBA" id="ARBA00022603"/>
    </source>
</evidence>
<organism evidence="7">
    <name type="scientific">Thermocrinis ruber</name>
    <dbReference type="NCBI Taxonomy" id="75906"/>
    <lineage>
        <taxon>Bacteria</taxon>
        <taxon>Pseudomonadati</taxon>
        <taxon>Aquificota</taxon>
        <taxon>Aquificia</taxon>
        <taxon>Aquificales</taxon>
        <taxon>Aquificaceae</taxon>
        <taxon>Thermocrinis</taxon>
    </lineage>
</organism>
<evidence type="ECO:0000259" key="6">
    <source>
        <dbReference type="PROSITE" id="PS51222"/>
    </source>
</evidence>
<keyword evidence="3" id="KW-0808">Transferase</keyword>
<dbReference type="SMART" id="SM00767">
    <property type="entry name" value="DCD"/>
    <property type="match status" value="1"/>
</dbReference>
<dbReference type="SUPFAM" id="SSF53335">
    <property type="entry name" value="S-adenosyl-L-methionine-dependent methyltransferases"/>
    <property type="match status" value="2"/>
</dbReference>
<evidence type="ECO:0000256" key="3">
    <source>
        <dbReference type="ARBA" id="ARBA00022679"/>
    </source>
</evidence>
<gene>
    <name evidence="7" type="ORF">ENN04_04910</name>
</gene>
<keyword evidence="2 7" id="KW-0489">Methyltransferase</keyword>
<accession>A0A7C5SX18</accession>
<dbReference type="EMBL" id="DSAC01000060">
    <property type="protein sequence ID" value="HHO73963.1"/>
    <property type="molecule type" value="Genomic_DNA"/>
</dbReference>
<dbReference type="InterPro" id="IPR002295">
    <property type="entry name" value="N4/N6-MTase_EcoPI_Mod-like"/>
</dbReference>
<evidence type="ECO:0000313" key="7">
    <source>
        <dbReference type="EMBL" id="HHO73963.1"/>
    </source>
</evidence>
<dbReference type="PROSITE" id="PS51222">
    <property type="entry name" value="DCD"/>
    <property type="match status" value="1"/>
</dbReference>
<comment type="caution">
    <text evidence="7">The sequence shown here is derived from an EMBL/GenBank/DDBJ whole genome shotgun (WGS) entry which is preliminary data.</text>
</comment>
<dbReference type="GO" id="GO:0009007">
    <property type="term" value="F:site-specific DNA-methyltransferase (adenine-specific) activity"/>
    <property type="evidence" value="ECO:0007669"/>
    <property type="project" value="UniProtKB-EC"/>
</dbReference>
<dbReference type="Gene3D" id="3.40.50.150">
    <property type="entry name" value="Vaccinia Virus protein VP39"/>
    <property type="match status" value="2"/>
</dbReference>
<dbReference type="GO" id="GO:0032259">
    <property type="term" value="P:methylation"/>
    <property type="evidence" value="ECO:0007669"/>
    <property type="project" value="UniProtKB-KW"/>
</dbReference>
<reference evidence="7" key="1">
    <citation type="journal article" date="2020" name="mSystems">
        <title>Genome- and Community-Level Interaction Insights into Carbon Utilization and Element Cycling Functions of Hydrothermarchaeota in Hydrothermal Sediment.</title>
        <authorList>
            <person name="Zhou Z."/>
            <person name="Liu Y."/>
            <person name="Xu W."/>
            <person name="Pan J."/>
            <person name="Luo Z.H."/>
            <person name="Li M."/>
        </authorList>
    </citation>
    <scope>NUCLEOTIDE SEQUENCE [LARGE SCALE GENOMIC DNA]</scope>
    <source>
        <strain evidence="7">SpSt-114</strain>
    </source>
</reference>
<evidence type="ECO:0000256" key="5">
    <source>
        <dbReference type="ARBA" id="ARBA00047942"/>
    </source>
</evidence>
<dbReference type="Pfam" id="PF10539">
    <property type="entry name" value="Dev_Cell_Death"/>
    <property type="match status" value="1"/>
</dbReference>
<name>A0A7C5SX18_9AQUI</name>
<dbReference type="AlphaFoldDB" id="A0A7C5SX18"/>
<dbReference type="InterPro" id="IPR029063">
    <property type="entry name" value="SAM-dependent_MTases_sf"/>
</dbReference>
<dbReference type="Pfam" id="PF01555">
    <property type="entry name" value="N6_N4_Mtase"/>
    <property type="match status" value="1"/>
</dbReference>
<sequence length="393" mass="45420">MLAQRLKAPSQNNHSNSTQMGFIFVCTDKSEKYMLESLTFPQSKAYGHRVFAVKPEDYIFLYNLDSDTLYGPFLAETEGQYDPNLELFEGKYPYYVKVKTVGEIKKLKNASIFLSKLGISWRDYLTNKGVRALLSVLEGKTVPKKDEGYIDKDYRPPIFSTTLWDYPKQSYGTTPKGNNKYPGVTPAFIIYNLIWRYTKPGDLVLDPMAGSGTTIDVCKEERRRVIAFDIVPTRKDIIQADARALPLKDGIVDLVFIDSPYGDNIKYNDHPRNIGHIPATEERFYDELEKVMVECNRVMKEGAVLGWLIGDQWAKGVFVPVGLKIYERLTKYFEPIDIVCVVRRNQASNTPFWQSKALQHNFFLRGFKYLIIVKKSSKRKPKELNIKWNFYER</sequence>
<feature type="domain" description="DCD" evidence="6">
    <location>
        <begin position="17"/>
        <end position="139"/>
    </location>
</feature>
<keyword evidence="4" id="KW-0949">S-adenosyl-L-methionine</keyword>
<dbReference type="InterPro" id="IPR002941">
    <property type="entry name" value="DNA_methylase_N4/N6"/>
</dbReference>
<proteinExistence type="predicted"/>
<dbReference type="GO" id="GO:0003677">
    <property type="term" value="F:DNA binding"/>
    <property type="evidence" value="ECO:0007669"/>
    <property type="project" value="InterPro"/>
</dbReference>
<dbReference type="EC" id="2.1.1.72" evidence="1"/>
<dbReference type="GO" id="GO:0008170">
    <property type="term" value="F:N-methyltransferase activity"/>
    <property type="evidence" value="ECO:0007669"/>
    <property type="project" value="InterPro"/>
</dbReference>
<comment type="catalytic activity">
    <reaction evidence="5">
        <text>a 2'-deoxyadenosine in DNA + S-adenosyl-L-methionine = an N(6)-methyl-2'-deoxyadenosine in DNA + S-adenosyl-L-homocysteine + H(+)</text>
        <dbReference type="Rhea" id="RHEA:15197"/>
        <dbReference type="Rhea" id="RHEA-COMP:12418"/>
        <dbReference type="Rhea" id="RHEA-COMP:12419"/>
        <dbReference type="ChEBI" id="CHEBI:15378"/>
        <dbReference type="ChEBI" id="CHEBI:57856"/>
        <dbReference type="ChEBI" id="CHEBI:59789"/>
        <dbReference type="ChEBI" id="CHEBI:90615"/>
        <dbReference type="ChEBI" id="CHEBI:90616"/>
        <dbReference type="EC" id="2.1.1.72"/>
    </reaction>
</comment>
<protein>
    <recommendedName>
        <fullName evidence="1">site-specific DNA-methyltransferase (adenine-specific)</fullName>
        <ecNumber evidence="1">2.1.1.72</ecNumber>
    </recommendedName>
</protein>
<dbReference type="InterPro" id="IPR013989">
    <property type="entry name" value="Dev_and_cell_death_domain"/>
</dbReference>